<proteinExistence type="predicted"/>
<gene>
    <name evidence="1" type="ORF">GA0070624_3151</name>
</gene>
<dbReference type="AlphaFoldDB" id="A0A1C6S858"/>
<reference evidence="2" key="1">
    <citation type="submission" date="2016-06" db="EMBL/GenBank/DDBJ databases">
        <authorList>
            <person name="Varghese N."/>
            <person name="Submissions Spin"/>
        </authorList>
    </citation>
    <scope>NUCLEOTIDE SEQUENCE [LARGE SCALE GENOMIC DNA]</scope>
    <source>
        <strain evidence="2">DSM 45431</strain>
    </source>
</reference>
<protein>
    <submittedName>
        <fullName evidence="1">Uncharacterized protein</fullName>
    </submittedName>
</protein>
<organism evidence="1 2">
    <name type="scientific">Micromonospora rhizosphaerae</name>
    <dbReference type="NCBI Taxonomy" id="568872"/>
    <lineage>
        <taxon>Bacteria</taxon>
        <taxon>Bacillati</taxon>
        <taxon>Actinomycetota</taxon>
        <taxon>Actinomycetes</taxon>
        <taxon>Micromonosporales</taxon>
        <taxon>Micromonosporaceae</taxon>
        <taxon>Micromonospora</taxon>
    </lineage>
</organism>
<sequence>MTRYAIDETRSELVATWETGYGSVAIRVAPLAASIPPRQRLALAAELSGLSEALWRCYTHPASAADSLEINTEGWRREQARNEFASVTANISKPNLPDGDGLLMVSYDPVEEYAHRVGRCLHAAADAVLTAAVVADVEAEIAAVEGAELGDLSGRSAQAVQLTRQDASPVQVAAANQILTDDPLGADELFLNLDPTSACVAAAHWLLAAAEVVSEMSGTAVTEIVVEADDIEALPHATPAAVLELMEIGLSPTDAVTGMIRYAMAVAEGEAPDVDDLRDKLEEADEKAERYEGNDPEADTEFMTIRLTTLDPRRPARDMLEDLLAGIRGCWLVYQEYAERPAGPEDDVSDDKLDDEIDTAFRNEVRARASADRRRLNLEDRD</sequence>
<dbReference type="RefSeq" id="WP_218105156.1">
    <property type="nucleotide sequence ID" value="NZ_FMHV01000002.1"/>
</dbReference>
<name>A0A1C6S858_9ACTN</name>
<evidence type="ECO:0000313" key="1">
    <source>
        <dbReference type="EMBL" id="SCL25659.1"/>
    </source>
</evidence>
<keyword evidence="2" id="KW-1185">Reference proteome</keyword>
<evidence type="ECO:0000313" key="2">
    <source>
        <dbReference type="Proteomes" id="UP000199413"/>
    </source>
</evidence>
<accession>A0A1C6S858</accession>
<dbReference type="Proteomes" id="UP000199413">
    <property type="component" value="Unassembled WGS sequence"/>
</dbReference>
<dbReference type="EMBL" id="FMHV01000002">
    <property type="protein sequence ID" value="SCL25659.1"/>
    <property type="molecule type" value="Genomic_DNA"/>
</dbReference>